<dbReference type="Pfam" id="PF02371">
    <property type="entry name" value="Transposase_20"/>
    <property type="match status" value="1"/>
</dbReference>
<dbReference type="Proteomes" id="UP000054925">
    <property type="component" value="Unassembled WGS sequence"/>
</dbReference>
<dbReference type="EMBL" id="FCOL02000144">
    <property type="protein sequence ID" value="SAL84946.1"/>
    <property type="molecule type" value="Genomic_DNA"/>
</dbReference>
<dbReference type="GO" id="GO:0004803">
    <property type="term" value="F:transposase activity"/>
    <property type="evidence" value="ECO:0007669"/>
    <property type="project" value="InterPro"/>
</dbReference>
<dbReference type="PANTHER" id="PTHR33055">
    <property type="entry name" value="TRANSPOSASE FOR INSERTION SEQUENCE ELEMENT IS1111A"/>
    <property type="match status" value="1"/>
</dbReference>
<dbReference type="InterPro" id="IPR047650">
    <property type="entry name" value="Transpos_IS110"/>
</dbReference>
<accession>A0A158KUV9</accession>
<dbReference type="PANTHER" id="PTHR33055:SF15">
    <property type="entry name" value="TRANSPOSASE-RELATED"/>
    <property type="match status" value="1"/>
</dbReference>
<dbReference type="InterPro" id="IPR003346">
    <property type="entry name" value="Transposase_20"/>
</dbReference>
<feature type="domain" description="Transposase IS116/IS110/IS902 C-terminal" evidence="1">
    <location>
        <begin position="84"/>
        <end position="169"/>
    </location>
</feature>
<dbReference type="GO" id="GO:0003677">
    <property type="term" value="F:DNA binding"/>
    <property type="evidence" value="ECO:0007669"/>
    <property type="project" value="InterPro"/>
</dbReference>
<evidence type="ECO:0000259" key="1">
    <source>
        <dbReference type="Pfam" id="PF02371"/>
    </source>
</evidence>
<reference evidence="2" key="1">
    <citation type="submission" date="2016-01" db="EMBL/GenBank/DDBJ databases">
        <authorList>
            <person name="Peeters C."/>
        </authorList>
    </citation>
    <scope>NUCLEOTIDE SEQUENCE [LARGE SCALE GENOMIC DNA]</scope>
    <source>
        <strain evidence="2">LMG 22937</strain>
    </source>
</reference>
<keyword evidence="3" id="KW-1185">Reference proteome</keyword>
<name>A0A158KUV9_9BURK</name>
<organism evidence="2 3">
    <name type="scientific">Caballeronia terrestris</name>
    <dbReference type="NCBI Taxonomy" id="1226301"/>
    <lineage>
        <taxon>Bacteria</taxon>
        <taxon>Pseudomonadati</taxon>
        <taxon>Pseudomonadota</taxon>
        <taxon>Betaproteobacteria</taxon>
        <taxon>Burkholderiales</taxon>
        <taxon>Burkholderiaceae</taxon>
        <taxon>Caballeronia</taxon>
    </lineage>
</organism>
<protein>
    <submittedName>
        <fullName evidence="2">Transposase</fullName>
    </submittedName>
</protein>
<sequence length="209" mass="23473">MQLVRCRTSHILAVENITARQFGTRITSNQVKRLDGESIDQMHLPDDVTLAIRADVAVITTLSSQIEVVEKRLHEKVALDPDHALLTTVPGIGQTLATVILLEVGSIDRFPNVGNFASYSRCVDSQRMSNGKKKGEGNKKNGNPYMSWAFIEAATFAMRYCADAKRFYERKKARTNPVLARKALAHKLARACFHILKERKPFDVKRCFA</sequence>
<proteinExistence type="predicted"/>
<evidence type="ECO:0000313" key="3">
    <source>
        <dbReference type="Proteomes" id="UP000054925"/>
    </source>
</evidence>
<dbReference type="AlphaFoldDB" id="A0A158KUV9"/>
<evidence type="ECO:0000313" key="2">
    <source>
        <dbReference type="EMBL" id="SAL84946.1"/>
    </source>
</evidence>
<gene>
    <name evidence="2" type="ORF">AWB67_06811</name>
</gene>
<comment type="caution">
    <text evidence="2">The sequence shown here is derived from an EMBL/GenBank/DDBJ whole genome shotgun (WGS) entry which is preliminary data.</text>
</comment>
<dbReference type="GO" id="GO:0006313">
    <property type="term" value="P:DNA transposition"/>
    <property type="evidence" value="ECO:0007669"/>
    <property type="project" value="InterPro"/>
</dbReference>